<evidence type="ECO:0000313" key="4">
    <source>
        <dbReference type="Proteomes" id="UP001253595"/>
    </source>
</evidence>
<gene>
    <name evidence="3" type="ORF">J2X05_002581</name>
</gene>
<dbReference type="InterPro" id="IPR050570">
    <property type="entry name" value="Cell_wall_metabolism_enzyme"/>
</dbReference>
<dbReference type="PANTHER" id="PTHR21666:SF289">
    <property type="entry name" value="L-ALA--D-GLU ENDOPEPTIDASE"/>
    <property type="match status" value="1"/>
</dbReference>
<evidence type="ECO:0000259" key="2">
    <source>
        <dbReference type="Pfam" id="PF01551"/>
    </source>
</evidence>
<organism evidence="3 4">
    <name type="scientific">Cellvibrio fibrivorans</name>
    <dbReference type="NCBI Taxonomy" id="126350"/>
    <lineage>
        <taxon>Bacteria</taxon>
        <taxon>Pseudomonadati</taxon>
        <taxon>Pseudomonadota</taxon>
        <taxon>Gammaproteobacteria</taxon>
        <taxon>Cellvibrionales</taxon>
        <taxon>Cellvibrionaceae</taxon>
        <taxon>Cellvibrio</taxon>
    </lineage>
</organism>
<comment type="caution">
    <text evidence="3">The sequence shown here is derived from an EMBL/GenBank/DDBJ whole genome shotgun (WGS) entry which is preliminary data.</text>
</comment>
<dbReference type="Proteomes" id="UP001253595">
    <property type="component" value="Unassembled WGS sequence"/>
</dbReference>
<evidence type="ECO:0000313" key="3">
    <source>
        <dbReference type="EMBL" id="MDR7090557.1"/>
    </source>
</evidence>
<feature type="domain" description="M23ase beta-sheet core" evidence="2">
    <location>
        <begin position="50"/>
        <end position="124"/>
    </location>
</feature>
<dbReference type="CDD" id="cd12797">
    <property type="entry name" value="M23_peptidase"/>
    <property type="match status" value="1"/>
</dbReference>
<protein>
    <submittedName>
        <fullName evidence="3">Murein DD-endopeptidase MepM/ murein hydrolase activator NlpD</fullName>
    </submittedName>
</protein>
<accession>A0ABU1UZD0</accession>
<dbReference type="InterPro" id="IPR016047">
    <property type="entry name" value="M23ase_b-sheet_dom"/>
</dbReference>
<keyword evidence="1" id="KW-0732">Signal</keyword>
<sequence>MKTEQTLPVIKLIIKRSCRMPGTFNPGPAFTRKSPWNPNRFHPIDKVYKLHRGDDWSAPTGTPIPAAATGKVVKNQVLGGYGNLAILEHLIDRQLVHTWYAHLNVPSPLAIGVSVEAGETVGTV</sequence>
<keyword evidence="3" id="KW-0378">Hydrolase</keyword>
<name>A0ABU1UZD0_9GAMM</name>
<dbReference type="SUPFAM" id="SSF51261">
    <property type="entry name" value="Duplicated hybrid motif"/>
    <property type="match status" value="1"/>
</dbReference>
<proteinExistence type="predicted"/>
<dbReference type="Pfam" id="PF01551">
    <property type="entry name" value="Peptidase_M23"/>
    <property type="match status" value="1"/>
</dbReference>
<dbReference type="RefSeq" id="WP_310072965.1">
    <property type="nucleotide sequence ID" value="NZ_JAVDVX010000004.1"/>
</dbReference>
<reference evidence="3 4" key="1">
    <citation type="submission" date="2023-07" db="EMBL/GenBank/DDBJ databases">
        <title>Sorghum-associated microbial communities from plants grown in Nebraska, USA.</title>
        <authorList>
            <person name="Schachtman D."/>
        </authorList>
    </citation>
    <scope>NUCLEOTIDE SEQUENCE [LARGE SCALE GENOMIC DNA]</scope>
    <source>
        <strain evidence="3 4">BE190</strain>
    </source>
</reference>
<dbReference type="GO" id="GO:0016787">
    <property type="term" value="F:hydrolase activity"/>
    <property type="evidence" value="ECO:0007669"/>
    <property type="project" value="UniProtKB-KW"/>
</dbReference>
<dbReference type="EMBL" id="JAVDVX010000004">
    <property type="protein sequence ID" value="MDR7090557.1"/>
    <property type="molecule type" value="Genomic_DNA"/>
</dbReference>
<evidence type="ECO:0000256" key="1">
    <source>
        <dbReference type="ARBA" id="ARBA00022729"/>
    </source>
</evidence>
<dbReference type="InterPro" id="IPR011055">
    <property type="entry name" value="Dup_hybrid_motif"/>
</dbReference>
<keyword evidence="4" id="KW-1185">Reference proteome</keyword>
<dbReference type="Gene3D" id="2.70.70.10">
    <property type="entry name" value="Glucose Permease (Domain IIA)"/>
    <property type="match status" value="1"/>
</dbReference>
<dbReference type="PANTHER" id="PTHR21666">
    <property type="entry name" value="PEPTIDASE-RELATED"/>
    <property type="match status" value="1"/>
</dbReference>